<dbReference type="InterPro" id="IPR006449">
    <property type="entry name" value="Squal_synth-like"/>
</dbReference>
<dbReference type="Gene3D" id="1.10.600.10">
    <property type="entry name" value="Farnesyl Diphosphate Synthase"/>
    <property type="match status" value="1"/>
</dbReference>
<evidence type="ECO:0000256" key="7">
    <source>
        <dbReference type="ARBA" id="ARBA00023011"/>
    </source>
</evidence>
<dbReference type="AlphaFoldDB" id="A0A0W4ZTJ8"/>
<dbReference type="NCBIfam" id="TIGR01559">
    <property type="entry name" value="squal_synth"/>
    <property type="match status" value="1"/>
</dbReference>
<evidence type="ECO:0000256" key="8">
    <source>
        <dbReference type="ARBA" id="ARBA00023166"/>
    </source>
</evidence>
<dbReference type="GO" id="GO:0006696">
    <property type="term" value="P:ergosterol biosynthetic process"/>
    <property type="evidence" value="ECO:0007669"/>
    <property type="project" value="EnsemblFungi"/>
</dbReference>
<evidence type="ECO:0000256" key="2">
    <source>
        <dbReference type="ARBA" id="ARBA00006251"/>
    </source>
</evidence>
<dbReference type="Pfam" id="PF00494">
    <property type="entry name" value="SQS_PSY"/>
    <property type="match status" value="1"/>
</dbReference>
<accession>A0A0W4ZTJ8</accession>
<keyword evidence="10" id="KW-0812">Transmembrane</keyword>
<keyword evidence="9" id="KW-0753">Steroid metabolism</keyword>
<comment type="caution">
    <text evidence="11">The sequence shown here is derived from an EMBL/GenBank/DDBJ whole genome shotgun (WGS) entry which is preliminary data.</text>
</comment>
<dbReference type="OrthoDB" id="431150at2759"/>
<dbReference type="STRING" id="1408657.A0A0W4ZTJ8"/>
<comment type="pathway">
    <text evidence="10">Terpene metabolism; lanosterol biosynthesis; lanosterol from farnesyl diphosphate: step 1/3.</text>
</comment>
<keyword evidence="8" id="KW-1207">Sterol metabolism</keyword>
<gene>
    <name evidence="11" type="ORF">T551_00966</name>
</gene>
<protein>
    <recommendedName>
        <fullName evidence="3 10">Squalene synthase</fullName>
        <shortName evidence="10">SQS</shortName>
        <shortName evidence="10">SS</shortName>
        <ecNumber evidence="3 10">2.5.1.21</ecNumber>
    </recommendedName>
</protein>
<dbReference type="EMBL" id="LFWA01000004">
    <property type="protein sequence ID" value="KTW31705.1"/>
    <property type="molecule type" value="Genomic_DNA"/>
</dbReference>
<dbReference type="RefSeq" id="XP_018230397.1">
    <property type="nucleotide sequence ID" value="XM_018373229.1"/>
</dbReference>
<dbReference type="InterPro" id="IPR002060">
    <property type="entry name" value="Squ/phyt_synthse"/>
</dbReference>
<dbReference type="GO" id="GO:1902767">
    <property type="term" value="P:isoprenoid biosynthetic process via mevalonate"/>
    <property type="evidence" value="ECO:0007669"/>
    <property type="project" value="EnsemblFungi"/>
</dbReference>
<comment type="function">
    <text evidence="10">Catalyzes the condensation of 2 farnesyl pyrophosphate (FPP) moieties to form squalene.</text>
</comment>
<dbReference type="SUPFAM" id="SSF48576">
    <property type="entry name" value="Terpenoid synthases"/>
    <property type="match status" value="1"/>
</dbReference>
<dbReference type="EC" id="2.5.1.21" evidence="3 10"/>
<dbReference type="InterPro" id="IPR044844">
    <property type="entry name" value="Trans_IPPS_euk-type"/>
</dbReference>
<dbReference type="InterPro" id="IPR019845">
    <property type="entry name" value="Squalene/phytoene_synthase_CS"/>
</dbReference>
<keyword evidence="12" id="KW-1185">Reference proteome</keyword>
<organism evidence="11 12">
    <name type="scientific">Pneumocystis jirovecii (strain RU7)</name>
    <name type="common">Human pneumocystis pneumonia agent</name>
    <dbReference type="NCBI Taxonomy" id="1408657"/>
    <lineage>
        <taxon>Eukaryota</taxon>
        <taxon>Fungi</taxon>
        <taxon>Dikarya</taxon>
        <taxon>Ascomycota</taxon>
        <taxon>Taphrinomycotina</taxon>
        <taxon>Pneumocystomycetes</taxon>
        <taxon>Pneumocystaceae</taxon>
        <taxon>Pneumocystis</taxon>
    </lineage>
</organism>
<reference evidence="12" key="1">
    <citation type="journal article" date="2016" name="Nat. Commun.">
        <title>Genome analysis of three Pneumocystis species reveals adaptation mechanisms to life exclusively in mammalian hosts.</title>
        <authorList>
            <person name="Ma L."/>
            <person name="Chen Z."/>
            <person name="Huang D.W."/>
            <person name="Kutty G."/>
            <person name="Ishihara M."/>
            <person name="Wang H."/>
            <person name="Abouelleil A."/>
            <person name="Bishop L."/>
            <person name="Davey E."/>
            <person name="Deng R."/>
            <person name="Deng X."/>
            <person name="Fan L."/>
            <person name="Fantoni G."/>
            <person name="Fitzgerald M."/>
            <person name="Gogineni E."/>
            <person name="Goldberg J.M."/>
            <person name="Handley G."/>
            <person name="Hu X."/>
            <person name="Huber C."/>
            <person name="Jiao X."/>
            <person name="Jones K."/>
            <person name="Levin J.Z."/>
            <person name="Liu Y."/>
            <person name="Macdonald P."/>
            <person name="Melnikov A."/>
            <person name="Raley C."/>
            <person name="Sassi M."/>
            <person name="Sherman B.T."/>
            <person name="Song X."/>
            <person name="Sykes S."/>
            <person name="Tran B."/>
            <person name="Walsh L."/>
            <person name="Xia Y."/>
            <person name="Yang J."/>
            <person name="Young S."/>
            <person name="Zeng Q."/>
            <person name="Zheng X."/>
            <person name="Stephens R."/>
            <person name="Nusbaum C."/>
            <person name="Birren B.W."/>
            <person name="Azadi P."/>
            <person name="Lempicki R.A."/>
            <person name="Cuomo C.A."/>
            <person name="Kovacs J.A."/>
        </authorList>
    </citation>
    <scope>NUCLEOTIDE SEQUENCE [LARGE SCALE GENOMIC DNA]</scope>
    <source>
        <strain evidence="12">RU7</strain>
    </source>
</reference>
<dbReference type="GO" id="GO:0005789">
    <property type="term" value="C:endoplasmic reticulum membrane"/>
    <property type="evidence" value="ECO:0007669"/>
    <property type="project" value="EnsemblFungi"/>
</dbReference>
<dbReference type="UniPathway" id="UPA00767">
    <property type="reaction ID" value="UER00751"/>
</dbReference>
<keyword evidence="10" id="KW-0472">Membrane</keyword>
<dbReference type="SFLD" id="SFLDS00005">
    <property type="entry name" value="Isoprenoid_Synthase_Type_I"/>
    <property type="match status" value="1"/>
</dbReference>
<evidence type="ECO:0000256" key="3">
    <source>
        <dbReference type="ARBA" id="ARBA00012373"/>
    </source>
</evidence>
<evidence type="ECO:0000313" key="12">
    <source>
        <dbReference type="Proteomes" id="UP000053447"/>
    </source>
</evidence>
<feature type="transmembrane region" description="Helical" evidence="10">
    <location>
        <begin position="366"/>
        <end position="388"/>
    </location>
</feature>
<evidence type="ECO:0000256" key="5">
    <source>
        <dbReference type="ARBA" id="ARBA00022679"/>
    </source>
</evidence>
<dbReference type="SFLD" id="SFLDG01018">
    <property type="entry name" value="Squalene/Phytoene_Synthase_Lik"/>
    <property type="match status" value="1"/>
</dbReference>
<evidence type="ECO:0000256" key="1">
    <source>
        <dbReference type="ARBA" id="ARBA00001946"/>
    </source>
</evidence>
<keyword evidence="10" id="KW-1133">Transmembrane helix</keyword>
<dbReference type="GeneID" id="28939484"/>
<dbReference type="PANTHER" id="PTHR11626">
    <property type="entry name" value="FARNESYL-DIPHOSPHATE FARNESYLTRANSFERASE"/>
    <property type="match status" value="1"/>
</dbReference>
<comment type="similarity">
    <text evidence="2 10">Belongs to the phytoene/squalene synthase family.</text>
</comment>
<dbReference type="Proteomes" id="UP000053447">
    <property type="component" value="Unassembled WGS sequence"/>
</dbReference>
<keyword evidence="6" id="KW-0443">Lipid metabolism</keyword>
<evidence type="ECO:0000256" key="6">
    <source>
        <dbReference type="ARBA" id="ARBA00022955"/>
    </source>
</evidence>
<proteinExistence type="inferred from homology"/>
<dbReference type="GO" id="GO:0055056">
    <property type="term" value="F:D-glucose transmembrane transporter activity"/>
    <property type="evidence" value="ECO:0007669"/>
    <property type="project" value="UniProtKB-UniRule"/>
</dbReference>
<dbReference type="FunFam" id="1.10.600.10:FF:000023">
    <property type="entry name" value="Squalene synthase"/>
    <property type="match status" value="1"/>
</dbReference>
<dbReference type="PANTHER" id="PTHR11626:SF2">
    <property type="entry name" value="SQUALENE SYNTHASE"/>
    <property type="match status" value="1"/>
</dbReference>
<dbReference type="InterPro" id="IPR033904">
    <property type="entry name" value="Trans_IPPS_HH"/>
</dbReference>
<sequence length="433" mass="48409">MRVIQELEPPLREAIMVFYLVLRGLDTVEDDMGLGEERKRALLRGFHEQLGERGWRLTECMLRTRDRALLESFDAVIEEFQALPPAAQDIIRSVTRAMGEGMSGFVHTRERGQRVGGAGGIVSVDAYNEYCYYVAGLVGEGLTQLFVGMGVEKEREVLEKEAVTMGLFLQKINIIRDCREDFDEERVFWPREIWGKYVREYGELLEGRKEEALQCLSEVVADALAHVPGCLHYLCSLENPSVFNFCAIPQAMAIATLALVFRNPEVFERNVKIRKGEAYLIILRATSRRNLCKIFLKYVRAIHCKNVPSDPNFLKISLACAKIEQWIESVFPSRKGAKRGCALDPGGQGAASGGTVAVFTRETCHMFVAAALFLGSVALFMVYIAYLFGARWNLAQGKYVASVSWGSLGLVYNLVGSLKSNFSGIVPFGKTEL</sequence>
<keyword evidence="5 10" id="KW-0808">Transferase</keyword>
<evidence type="ECO:0000256" key="9">
    <source>
        <dbReference type="ARBA" id="ARBA00023221"/>
    </source>
</evidence>
<keyword evidence="7" id="KW-0756">Sterol biosynthesis</keyword>
<evidence type="ECO:0000256" key="4">
    <source>
        <dbReference type="ARBA" id="ARBA00022516"/>
    </source>
</evidence>
<keyword evidence="6" id="KW-0752">Steroid biosynthesis</keyword>
<dbReference type="PROSITE" id="PS01044">
    <property type="entry name" value="SQUALEN_PHYTOEN_SYN_1"/>
    <property type="match status" value="1"/>
</dbReference>
<comment type="cofactor">
    <cofactor evidence="1 10">
        <name>Mg(2+)</name>
        <dbReference type="ChEBI" id="CHEBI:18420"/>
    </cofactor>
</comment>
<dbReference type="CDD" id="cd00683">
    <property type="entry name" value="Trans_IPPS_HH"/>
    <property type="match status" value="1"/>
</dbReference>
<comment type="catalytic activity">
    <reaction evidence="10">
        <text>2 (2E,6E)-farnesyl diphosphate + NADPH + H(+) = squalene + 2 diphosphate + NADP(+)</text>
        <dbReference type="Rhea" id="RHEA:32295"/>
        <dbReference type="ChEBI" id="CHEBI:15378"/>
        <dbReference type="ChEBI" id="CHEBI:15440"/>
        <dbReference type="ChEBI" id="CHEBI:33019"/>
        <dbReference type="ChEBI" id="CHEBI:57783"/>
        <dbReference type="ChEBI" id="CHEBI:58349"/>
        <dbReference type="ChEBI" id="CHEBI:175763"/>
        <dbReference type="EC" id="2.5.1.21"/>
    </reaction>
</comment>
<dbReference type="InterPro" id="IPR008949">
    <property type="entry name" value="Isoprenoid_synthase_dom_sf"/>
</dbReference>
<dbReference type="VEuPathDB" id="FungiDB:T551_00966"/>
<name>A0A0W4ZTJ8_PNEJ7</name>
<evidence type="ECO:0000256" key="10">
    <source>
        <dbReference type="RuleBase" id="RU368088"/>
    </source>
</evidence>
<comment type="catalytic activity">
    <reaction evidence="10">
        <text>2 (2E,6E)-farnesyl diphosphate + NADH + H(+) = squalene + 2 diphosphate + NAD(+)</text>
        <dbReference type="Rhea" id="RHEA:32299"/>
        <dbReference type="ChEBI" id="CHEBI:15378"/>
        <dbReference type="ChEBI" id="CHEBI:15440"/>
        <dbReference type="ChEBI" id="CHEBI:33019"/>
        <dbReference type="ChEBI" id="CHEBI:57540"/>
        <dbReference type="ChEBI" id="CHEBI:57945"/>
        <dbReference type="ChEBI" id="CHEBI:175763"/>
        <dbReference type="EC" id="2.5.1.21"/>
    </reaction>
</comment>
<evidence type="ECO:0000313" key="11">
    <source>
        <dbReference type="EMBL" id="KTW31705.1"/>
    </source>
</evidence>
<dbReference type="GO" id="GO:0051996">
    <property type="term" value="F:squalene synthase [NAD(P)H] activity"/>
    <property type="evidence" value="ECO:0007669"/>
    <property type="project" value="UniProtKB-UniRule"/>
</dbReference>
<keyword evidence="4" id="KW-0444">Lipid biosynthesis</keyword>
<dbReference type="GO" id="GO:0045338">
    <property type="term" value="P:farnesyl diphosphate metabolic process"/>
    <property type="evidence" value="ECO:0007669"/>
    <property type="project" value="InterPro"/>
</dbReference>